<dbReference type="Proteomes" id="UP000182649">
    <property type="component" value="Unassembled WGS sequence"/>
</dbReference>
<protein>
    <submittedName>
        <fullName evidence="1">Uncharacterized protein</fullName>
    </submittedName>
</protein>
<accession>A0A1I7HUN9</accession>
<gene>
    <name evidence="1" type="ORF">SAMN05216417_1122</name>
</gene>
<evidence type="ECO:0000313" key="1">
    <source>
        <dbReference type="EMBL" id="SFU64445.1"/>
    </source>
</evidence>
<proteinExistence type="predicted"/>
<sequence>MAAFRIAGFSGLVPRLAKHLLSSNQAQTATNCNLAGGDLRPRNAALLVFSPQIDGEIRSMFRIEKDGNEKWLAWSRDVDVARSPVAGNTPQRFYYTGDGEPRTSDFEMATAGSGIYPSTCYVLGVTPPVNEPLVMASGGSGAATSRAYVYTFVTQWGEESQPSPVSIVTNGKIDATWMISNLDAAPPNSGAIIAVFKNSPVAGQAEISLDTVFGLRADEEIRFESVSGMTDLNGLFTLISVDPITKKVVISLSTDQLYAGGGEWKRQAPHNTGGMNKRIYRTLATSSGSEYRYVATLSAVTKSYSDTVPDTVVALGEVLPSTNWEMSPANMRGIVMLANGIAAGFTGNEVLFSELFKPYAWPTSYRQIYDQEIVAIAAMGTTLVGMTKGNPFTITGVEPATMGGGMEKLGVAWPCMSKRGVANFAFGVGYPAPQGMVMIGTSSDIVTKDLFTQKEWSELNPDTFIATSADNRYYCGYLAGDSSLMFVIDKAENASFSKINQNISCIWTDPITGKLYIATNKKIYEWEGDTGTKLFYEWKSKRFVTAPPVNYGAGKIDADFEMTEEERAAAQSSYNETIAANQTLISSYSMNDGLADTCLGEYEIGGDATQDIPLLSMDSLQFQLWSDGALKFAKQVRNSRAFRLPGGYKADNVEFVLSGNVKVNSVVLAETMDGLKQA</sequence>
<name>A0A1I7HUN9_9PROT</name>
<organism evidence="1 2">
    <name type="scientific">Nitrosospira multiformis</name>
    <dbReference type="NCBI Taxonomy" id="1231"/>
    <lineage>
        <taxon>Bacteria</taxon>
        <taxon>Pseudomonadati</taxon>
        <taxon>Pseudomonadota</taxon>
        <taxon>Betaproteobacteria</taxon>
        <taxon>Nitrosomonadales</taxon>
        <taxon>Nitrosomonadaceae</taxon>
        <taxon>Nitrosospira</taxon>
    </lineage>
</organism>
<dbReference type="OrthoDB" id="8871616at2"/>
<dbReference type="EMBL" id="FPBZ01000012">
    <property type="protein sequence ID" value="SFU64445.1"/>
    <property type="molecule type" value="Genomic_DNA"/>
</dbReference>
<evidence type="ECO:0000313" key="2">
    <source>
        <dbReference type="Proteomes" id="UP000182649"/>
    </source>
</evidence>
<dbReference type="RefSeq" id="WP_074975184.1">
    <property type="nucleotide sequence ID" value="NZ_FPBZ01000012.1"/>
</dbReference>
<dbReference type="AlphaFoldDB" id="A0A1I7HUN9"/>
<reference evidence="1 2" key="1">
    <citation type="submission" date="2016-10" db="EMBL/GenBank/DDBJ databases">
        <authorList>
            <person name="de Groot N.N."/>
        </authorList>
    </citation>
    <scope>NUCLEOTIDE SEQUENCE [LARGE SCALE GENOMIC DNA]</scope>
    <source>
        <strain evidence="1 2">Nl14</strain>
    </source>
</reference>